<keyword evidence="3" id="KW-1185">Reference proteome</keyword>
<dbReference type="AlphaFoldDB" id="M3UN43"/>
<dbReference type="SUPFAM" id="SSF55874">
    <property type="entry name" value="ATPase domain of HSP90 chaperone/DNA topoisomerase II/histidine kinase"/>
    <property type="match status" value="1"/>
</dbReference>
<dbReference type="InterPro" id="IPR036890">
    <property type="entry name" value="HATPase_C_sf"/>
</dbReference>
<feature type="region of interest" description="Disordered" evidence="1">
    <location>
        <begin position="148"/>
        <end position="167"/>
    </location>
</feature>
<proteinExistence type="predicted"/>
<dbReference type="EMBL" id="BAOP01000034">
    <property type="protein sequence ID" value="GAC81450.1"/>
    <property type="molecule type" value="Genomic_DNA"/>
</dbReference>
<protein>
    <submittedName>
        <fullName evidence="2">Uncharacterized protein</fullName>
    </submittedName>
</protein>
<comment type="caution">
    <text evidence="2">The sequence shown here is derived from an EMBL/GenBank/DDBJ whole genome shotgun (WGS) entry which is preliminary data.</text>
</comment>
<evidence type="ECO:0000313" key="2">
    <source>
        <dbReference type="EMBL" id="GAC81450.1"/>
    </source>
</evidence>
<reference evidence="2 3" key="1">
    <citation type="submission" date="2013-02" db="EMBL/GenBank/DDBJ databases">
        <title>Whole genome shotgun sequence of Gordonia malaquae NBRC 108250.</title>
        <authorList>
            <person name="Yoshida I."/>
            <person name="Hosoyama A."/>
            <person name="Tsuchikane K."/>
            <person name="Ando Y."/>
            <person name="Baba S."/>
            <person name="Ohji S."/>
            <person name="Hamada M."/>
            <person name="Tamura T."/>
            <person name="Yamazoe A."/>
            <person name="Yamazaki S."/>
            <person name="Fujita N."/>
        </authorList>
    </citation>
    <scope>NUCLEOTIDE SEQUENCE [LARGE SCALE GENOMIC DNA]</scope>
    <source>
        <strain evidence="2 3">NBRC 108250</strain>
    </source>
</reference>
<feature type="compositionally biased region" description="Polar residues" evidence="1">
    <location>
        <begin position="148"/>
        <end position="157"/>
    </location>
</feature>
<accession>M3UN43</accession>
<dbReference type="RefSeq" id="WP_008381196.1">
    <property type="nucleotide sequence ID" value="NZ_BAOP01000034.1"/>
</dbReference>
<sequence length="903" mass="96399">MPPTPDRSTADPFGTAALRDATLRAWRSSPTRMAEDAAAETELADIGYRGRLLTELAANAADAAGDDGVLWIRRDGDVLRFANTGTPLTRDGVESLTALRVSPKSHAATVTTVGRFGVGFRATAFAASVTVASTTGSIEFSRARTVSATGSQDSPSQRLAWPSAAEPPPGFSTEVSIDVGDDATALFEGFAAHVPDLLLELQALSRIELDDTVFTRTVEGDHVVIARDGAELQRWLTARVDGTSWMVRIVDGAVVPCRDEVLRSPTPTAVELALPARVITDLPLTPDRRDVHPDADVATAARGYADLVALAPDRDKHLLVPRPTVGSGRVDAELRSAILSDLADARWVPAIGGDALAPERTWVLTGLSDRLAEVLGEVMAPLAHPDVSDRVSAVALVRLGARELGLADIADLLGSTVREPAWWATLYAALADRVHTGDEREELGALPVPRIDGRTHIGARGLVVVDGLGSDDAAPDWMAIVHPDAYDPLLDRLGLEHCSIADVLADPALAAAIDSADDHAELADSVLRLLSAGGIAEQQPGLGRIEIKAVDGDDWPADELLLPDAPIANLLGDDSPFGVVAADVVERYGQVPLRALGVGWGFGTVHDDLPTGPDHDLPDEEQWWDEFEVPPERLDAVRDLDLVDPGRWTDALALLADDPSTSQLVHSGYTRWWLRRYAEIDGVPLRRLRSVDDLRFAGLFDVAPDSDRYPSLLVGDGPDDSDDAQNWIEALSDPERQISAGVAARAHAALVAAVRDGRVEPRRLEPPDGVRTLDGSVTERPVVIDQPWWTAVVPADRSVLPGPLVSESDAQILGDLLDADLASSLCRAVPVGQGRTVDADSAEAAWITAVGGRESRGPIVVHDRLIVAVDLDGEERHVAVEQWVDDAGTTHSVGWTRDGSVQR</sequence>
<evidence type="ECO:0000313" key="3">
    <source>
        <dbReference type="Proteomes" id="UP000035009"/>
    </source>
</evidence>
<dbReference type="STRING" id="410332.SAMN04488550_0985"/>
<dbReference type="Proteomes" id="UP000035009">
    <property type="component" value="Unassembled WGS sequence"/>
</dbReference>
<evidence type="ECO:0000256" key="1">
    <source>
        <dbReference type="SAM" id="MobiDB-lite"/>
    </source>
</evidence>
<gene>
    <name evidence="2" type="ORF">GM1_034_00370</name>
</gene>
<organism evidence="2 3">
    <name type="scientific">Gordonia malaquae NBRC 108250</name>
    <dbReference type="NCBI Taxonomy" id="1223542"/>
    <lineage>
        <taxon>Bacteria</taxon>
        <taxon>Bacillati</taxon>
        <taxon>Actinomycetota</taxon>
        <taxon>Actinomycetes</taxon>
        <taxon>Mycobacteriales</taxon>
        <taxon>Gordoniaceae</taxon>
        <taxon>Gordonia</taxon>
    </lineage>
</organism>
<name>M3UN43_GORML</name>
<dbReference type="NCBIfam" id="NF047352">
    <property type="entry name" value="P_loop_sacsin"/>
    <property type="match status" value="1"/>
</dbReference>
<dbReference type="eggNOG" id="COG3225">
    <property type="taxonomic scope" value="Bacteria"/>
</dbReference>
<dbReference type="OrthoDB" id="3201966at2"/>